<feature type="chain" id="PRO_5015135263" description="Protodermal factor" evidence="2">
    <location>
        <begin position="26"/>
        <end position="294"/>
    </location>
</feature>
<dbReference type="Proteomes" id="UP000237000">
    <property type="component" value="Unassembled WGS sequence"/>
</dbReference>
<gene>
    <name evidence="3" type="ORF">TorRG33x02_135200</name>
</gene>
<dbReference type="EMBL" id="JXTC01000081">
    <property type="protein sequence ID" value="PON90663.1"/>
    <property type="molecule type" value="Genomic_DNA"/>
</dbReference>
<dbReference type="PANTHER" id="PTHR33210">
    <property type="entry name" value="PROTODERMAL FACTOR 1"/>
    <property type="match status" value="1"/>
</dbReference>
<organism evidence="3 4">
    <name type="scientific">Trema orientale</name>
    <name type="common">Charcoal tree</name>
    <name type="synonym">Celtis orientalis</name>
    <dbReference type="NCBI Taxonomy" id="63057"/>
    <lineage>
        <taxon>Eukaryota</taxon>
        <taxon>Viridiplantae</taxon>
        <taxon>Streptophyta</taxon>
        <taxon>Embryophyta</taxon>
        <taxon>Tracheophyta</taxon>
        <taxon>Spermatophyta</taxon>
        <taxon>Magnoliopsida</taxon>
        <taxon>eudicotyledons</taxon>
        <taxon>Gunneridae</taxon>
        <taxon>Pentapetalae</taxon>
        <taxon>rosids</taxon>
        <taxon>fabids</taxon>
        <taxon>Rosales</taxon>
        <taxon>Cannabaceae</taxon>
        <taxon>Trema</taxon>
    </lineage>
</organism>
<proteinExistence type="predicted"/>
<dbReference type="STRING" id="63057.A0A2P5EYP7"/>
<evidence type="ECO:0000313" key="4">
    <source>
        <dbReference type="Proteomes" id="UP000237000"/>
    </source>
</evidence>
<evidence type="ECO:0000256" key="1">
    <source>
        <dbReference type="SAM" id="MobiDB-lite"/>
    </source>
</evidence>
<feature type="compositionally biased region" description="Low complexity" evidence="1">
    <location>
        <begin position="88"/>
        <end position="113"/>
    </location>
</feature>
<dbReference type="PANTHER" id="PTHR33210:SF18">
    <property type="entry name" value="PROTODERMAL FACTOR 1"/>
    <property type="match status" value="1"/>
</dbReference>
<sequence length="294" mass="30983">MERKSMKNMPSLLLWSLVTTLLSQSLLIPVMSSTSFDDQKNYYSHDPHTGGSPPITGGSPPSSTPSTPHHSTPSHGTPSHGSSGGSYGPRPSTPSTPSNCPTPSTPSKSPPSSGHGGGYYPSPTPTTPTTPTTPYTPTPTTPTTPYTPTPTTPYTPTPSTPTTPDIPTPTTPSTPPFLPDPNSPPFTCNYWRNHPQLIWGVLGWWGTLGNAFGVPTVPGLGANVNLKQALSNTRMDGYGELTREGTAALLNSMVDNKFTYTAKQVRESFVAALGSDKAAAAQARIFKLANEGKH</sequence>
<keyword evidence="4" id="KW-1185">Reference proteome</keyword>
<keyword evidence="2" id="KW-0732">Signal</keyword>
<name>A0A2P5EYP7_TREOI</name>
<feature type="compositionally biased region" description="Basic and acidic residues" evidence="1">
    <location>
        <begin position="39"/>
        <end position="48"/>
    </location>
</feature>
<comment type="caution">
    <text evidence="3">The sequence shown here is derived from an EMBL/GenBank/DDBJ whole genome shotgun (WGS) entry which is preliminary data.</text>
</comment>
<evidence type="ECO:0000313" key="3">
    <source>
        <dbReference type="EMBL" id="PON90663.1"/>
    </source>
</evidence>
<feature type="compositionally biased region" description="Low complexity" evidence="1">
    <location>
        <begin position="49"/>
        <end position="81"/>
    </location>
</feature>
<dbReference type="PRINTS" id="PR01217">
    <property type="entry name" value="PRICHEXTENSN"/>
</dbReference>
<reference evidence="4" key="1">
    <citation type="submission" date="2016-06" db="EMBL/GenBank/DDBJ databases">
        <title>Parallel loss of symbiosis genes in relatives of nitrogen-fixing non-legume Parasponia.</title>
        <authorList>
            <person name="Van Velzen R."/>
            <person name="Holmer R."/>
            <person name="Bu F."/>
            <person name="Rutten L."/>
            <person name="Van Zeijl A."/>
            <person name="Liu W."/>
            <person name="Santuari L."/>
            <person name="Cao Q."/>
            <person name="Sharma T."/>
            <person name="Shen D."/>
            <person name="Roswanjaya Y."/>
            <person name="Wardhani T."/>
            <person name="Kalhor M.S."/>
            <person name="Jansen J."/>
            <person name="Van den Hoogen J."/>
            <person name="Gungor B."/>
            <person name="Hartog M."/>
            <person name="Hontelez J."/>
            <person name="Verver J."/>
            <person name="Yang W.-C."/>
            <person name="Schijlen E."/>
            <person name="Repin R."/>
            <person name="Schilthuizen M."/>
            <person name="Schranz E."/>
            <person name="Heidstra R."/>
            <person name="Miyata K."/>
            <person name="Fedorova E."/>
            <person name="Kohlen W."/>
            <person name="Bisseling T."/>
            <person name="Smit S."/>
            <person name="Geurts R."/>
        </authorList>
    </citation>
    <scope>NUCLEOTIDE SEQUENCE [LARGE SCALE GENOMIC DNA]</scope>
    <source>
        <strain evidence="4">cv. RG33-2</strain>
    </source>
</reference>
<evidence type="ECO:0000256" key="2">
    <source>
        <dbReference type="SAM" id="SignalP"/>
    </source>
</evidence>
<dbReference type="FunCoup" id="A0A2P5EYP7">
    <property type="interactions" value="29"/>
</dbReference>
<feature type="compositionally biased region" description="Pro residues" evidence="1">
    <location>
        <begin position="134"/>
        <end position="181"/>
    </location>
</feature>
<protein>
    <recommendedName>
        <fullName evidence="5">Protodermal factor</fullName>
    </recommendedName>
</protein>
<dbReference type="OrthoDB" id="696797at2759"/>
<evidence type="ECO:0008006" key="5">
    <source>
        <dbReference type="Google" id="ProtNLM"/>
    </source>
</evidence>
<feature type="region of interest" description="Disordered" evidence="1">
    <location>
        <begin position="39"/>
        <end position="181"/>
    </location>
</feature>
<dbReference type="InterPro" id="IPR039923">
    <property type="entry name" value="Protodermal_1"/>
</dbReference>
<dbReference type="InParanoid" id="A0A2P5EYP7"/>
<dbReference type="AlphaFoldDB" id="A0A2P5EYP7"/>
<feature type="signal peptide" evidence="2">
    <location>
        <begin position="1"/>
        <end position="25"/>
    </location>
</feature>
<accession>A0A2P5EYP7</accession>